<reference evidence="1 2" key="1">
    <citation type="journal article" date="2011" name="Science">
        <title>The ecoresponsive genome of Daphnia pulex.</title>
        <authorList>
            <person name="Colbourne J.K."/>
            <person name="Pfrender M.E."/>
            <person name="Gilbert D."/>
            <person name="Thomas W.K."/>
            <person name="Tucker A."/>
            <person name="Oakley T.H."/>
            <person name="Tokishita S."/>
            <person name="Aerts A."/>
            <person name="Arnold G.J."/>
            <person name="Basu M.K."/>
            <person name="Bauer D.J."/>
            <person name="Caceres C.E."/>
            <person name="Carmel L."/>
            <person name="Casola C."/>
            <person name="Choi J.H."/>
            <person name="Detter J.C."/>
            <person name="Dong Q."/>
            <person name="Dusheyko S."/>
            <person name="Eads B.D."/>
            <person name="Frohlich T."/>
            <person name="Geiler-Samerotte K.A."/>
            <person name="Gerlach D."/>
            <person name="Hatcher P."/>
            <person name="Jogdeo S."/>
            <person name="Krijgsveld J."/>
            <person name="Kriventseva E.V."/>
            <person name="Kultz D."/>
            <person name="Laforsch C."/>
            <person name="Lindquist E."/>
            <person name="Lopez J."/>
            <person name="Manak J.R."/>
            <person name="Muller J."/>
            <person name="Pangilinan J."/>
            <person name="Patwardhan R.P."/>
            <person name="Pitluck S."/>
            <person name="Pritham E.J."/>
            <person name="Rechtsteiner A."/>
            <person name="Rho M."/>
            <person name="Rogozin I.B."/>
            <person name="Sakarya O."/>
            <person name="Salamov A."/>
            <person name="Schaack S."/>
            <person name="Shapiro H."/>
            <person name="Shiga Y."/>
            <person name="Skalitzky C."/>
            <person name="Smith Z."/>
            <person name="Souvorov A."/>
            <person name="Sung W."/>
            <person name="Tang Z."/>
            <person name="Tsuchiya D."/>
            <person name="Tu H."/>
            <person name="Vos H."/>
            <person name="Wang M."/>
            <person name="Wolf Y.I."/>
            <person name="Yamagata H."/>
            <person name="Yamada T."/>
            <person name="Ye Y."/>
            <person name="Shaw J.R."/>
            <person name="Andrews J."/>
            <person name="Crease T.J."/>
            <person name="Tang H."/>
            <person name="Lucas S.M."/>
            <person name="Robertson H.M."/>
            <person name="Bork P."/>
            <person name="Koonin E.V."/>
            <person name="Zdobnov E.M."/>
            <person name="Grigoriev I.V."/>
            <person name="Lynch M."/>
            <person name="Boore J.L."/>
        </authorList>
    </citation>
    <scope>NUCLEOTIDE SEQUENCE [LARGE SCALE GENOMIC DNA]</scope>
</reference>
<dbReference type="HOGENOM" id="CLU_2944054_0_0_1"/>
<name>E9G2C5_DAPPU</name>
<proteinExistence type="predicted"/>
<dbReference type="InParanoid" id="E9G2C5"/>
<sequence length="60" mass="6629">MAANSLPWLTRSQPAASYSIDSWNVDNLLRQPKTSRVHNLAYLLLLPETTPPANEALAPL</sequence>
<accession>E9G2C5</accession>
<protein>
    <submittedName>
        <fullName evidence="1">Uncharacterized protein</fullName>
    </submittedName>
</protein>
<organism evidence="1 2">
    <name type="scientific">Daphnia pulex</name>
    <name type="common">Water flea</name>
    <dbReference type="NCBI Taxonomy" id="6669"/>
    <lineage>
        <taxon>Eukaryota</taxon>
        <taxon>Metazoa</taxon>
        <taxon>Ecdysozoa</taxon>
        <taxon>Arthropoda</taxon>
        <taxon>Crustacea</taxon>
        <taxon>Branchiopoda</taxon>
        <taxon>Diplostraca</taxon>
        <taxon>Cladocera</taxon>
        <taxon>Anomopoda</taxon>
        <taxon>Daphniidae</taxon>
        <taxon>Daphnia</taxon>
    </lineage>
</organism>
<gene>
    <name evidence="1" type="ORF">DAPPUDRAFT_236946</name>
</gene>
<dbReference type="Proteomes" id="UP000000305">
    <property type="component" value="Unassembled WGS sequence"/>
</dbReference>
<dbReference type="AlphaFoldDB" id="E9G2C5"/>
<dbReference type="EMBL" id="GL732530">
    <property type="protein sequence ID" value="EFX86225.1"/>
    <property type="molecule type" value="Genomic_DNA"/>
</dbReference>
<evidence type="ECO:0000313" key="1">
    <source>
        <dbReference type="EMBL" id="EFX86225.1"/>
    </source>
</evidence>
<evidence type="ECO:0000313" key="2">
    <source>
        <dbReference type="Proteomes" id="UP000000305"/>
    </source>
</evidence>
<keyword evidence="2" id="KW-1185">Reference proteome</keyword>
<dbReference type="KEGG" id="dpx:DAPPUDRAFT_236946"/>